<dbReference type="AlphaFoldDB" id="A0A381WR14"/>
<dbReference type="GO" id="GO:0005509">
    <property type="term" value="F:calcium ion binding"/>
    <property type="evidence" value="ECO:0007669"/>
    <property type="project" value="TreeGrafter"/>
</dbReference>
<dbReference type="InterPro" id="IPR013658">
    <property type="entry name" value="SGL"/>
</dbReference>
<dbReference type="InterPro" id="IPR005511">
    <property type="entry name" value="SMP-30"/>
</dbReference>
<dbReference type="PANTHER" id="PTHR10907">
    <property type="entry name" value="REGUCALCIN"/>
    <property type="match status" value="1"/>
</dbReference>
<accession>A0A381WR14</accession>
<feature type="domain" description="SMP-30/Gluconolactonase/LRE-like region" evidence="2">
    <location>
        <begin position="8"/>
        <end position="249"/>
    </location>
</feature>
<protein>
    <recommendedName>
        <fullName evidence="2">SMP-30/Gluconolactonase/LRE-like region domain-containing protein</fullName>
    </recommendedName>
</protein>
<sequence length="257" mass="28168">VLDTKAILGEGPVWRAETQDLVWVDIESARVCCFNPATGENQTWDVGEKPGLAVPTKRGDLILGTSIGFVRLDLASGDLSPIIDPEQDLPNNRFNDGKVDPEGRLWAGTMGMNEAPNVGSLYRLNRNLSADKLFDQVSISNGMAWTSDHKTFYYIDSPTRRVDVFDCDMAGGSVSNRRTAFELPSGMGYPDGMCIDNEGMLWVALWQGWGVARFEPGGALLAKVEVPVECVTSCCFGGENWDELYITTSSRDLDRTG</sequence>
<feature type="non-terminal residue" evidence="3">
    <location>
        <position position="1"/>
    </location>
</feature>
<dbReference type="Pfam" id="PF08450">
    <property type="entry name" value="SGL"/>
    <property type="match status" value="1"/>
</dbReference>
<dbReference type="SUPFAM" id="SSF63829">
    <property type="entry name" value="Calcium-dependent phosphotriesterase"/>
    <property type="match status" value="1"/>
</dbReference>
<proteinExistence type="inferred from homology"/>
<dbReference type="PRINTS" id="PR01790">
    <property type="entry name" value="SMP30FAMILY"/>
</dbReference>
<evidence type="ECO:0000259" key="2">
    <source>
        <dbReference type="Pfam" id="PF08450"/>
    </source>
</evidence>
<feature type="non-terminal residue" evidence="3">
    <location>
        <position position="257"/>
    </location>
</feature>
<gene>
    <name evidence="3" type="ORF">METZ01_LOCUS107207</name>
</gene>
<dbReference type="InterPro" id="IPR011042">
    <property type="entry name" value="6-blade_b-propeller_TolB-like"/>
</dbReference>
<name>A0A381WR14_9ZZZZ</name>
<dbReference type="Gene3D" id="2.120.10.30">
    <property type="entry name" value="TolB, C-terminal domain"/>
    <property type="match status" value="1"/>
</dbReference>
<dbReference type="GO" id="GO:0004341">
    <property type="term" value="F:gluconolactonase activity"/>
    <property type="evidence" value="ECO:0007669"/>
    <property type="project" value="TreeGrafter"/>
</dbReference>
<evidence type="ECO:0000313" key="3">
    <source>
        <dbReference type="EMBL" id="SVA54353.1"/>
    </source>
</evidence>
<organism evidence="3">
    <name type="scientific">marine metagenome</name>
    <dbReference type="NCBI Taxonomy" id="408172"/>
    <lineage>
        <taxon>unclassified sequences</taxon>
        <taxon>metagenomes</taxon>
        <taxon>ecological metagenomes</taxon>
    </lineage>
</organism>
<evidence type="ECO:0000256" key="1">
    <source>
        <dbReference type="ARBA" id="ARBA00008853"/>
    </source>
</evidence>
<dbReference type="GO" id="GO:0019853">
    <property type="term" value="P:L-ascorbic acid biosynthetic process"/>
    <property type="evidence" value="ECO:0007669"/>
    <property type="project" value="TreeGrafter"/>
</dbReference>
<reference evidence="3" key="1">
    <citation type="submission" date="2018-05" db="EMBL/GenBank/DDBJ databases">
        <authorList>
            <person name="Lanie J.A."/>
            <person name="Ng W.-L."/>
            <person name="Kazmierczak K.M."/>
            <person name="Andrzejewski T.M."/>
            <person name="Davidsen T.M."/>
            <person name="Wayne K.J."/>
            <person name="Tettelin H."/>
            <person name="Glass J.I."/>
            <person name="Rusch D."/>
            <person name="Podicherti R."/>
            <person name="Tsui H.-C.T."/>
            <person name="Winkler M.E."/>
        </authorList>
    </citation>
    <scope>NUCLEOTIDE SEQUENCE</scope>
</reference>
<dbReference type="PANTHER" id="PTHR10907:SF47">
    <property type="entry name" value="REGUCALCIN"/>
    <property type="match status" value="1"/>
</dbReference>
<dbReference type="EMBL" id="UINC01012445">
    <property type="protein sequence ID" value="SVA54353.1"/>
    <property type="molecule type" value="Genomic_DNA"/>
</dbReference>
<comment type="similarity">
    <text evidence="1">Belongs to the SMP-30/CGR1 family.</text>
</comment>